<dbReference type="Proteomes" id="UP000256970">
    <property type="component" value="Unassembled WGS sequence"/>
</dbReference>
<protein>
    <submittedName>
        <fullName evidence="2">Uncharacterized protein</fullName>
    </submittedName>
</protein>
<dbReference type="AlphaFoldDB" id="A0A383WLW2"/>
<keyword evidence="3" id="KW-1185">Reference proteome</keyword>
<dbReference type="Gene3D" id="3.80.10.10">
    <property type="entry name" value="Ribonuclease Inhibitor"/>
    <property type="match status" value="1"/>
</dbReference>
<evidence type="ECO:0000313" key="2">
    <source>
        <dbReference type="EMBL" id="SZX77726.1"/>
    </source>
</evidence>
<sequence>MAELIQIWKPLCPFFVPKEVCMLNCTSSELRGLNVSWHDHSIEFQLDESALESTSAVSWLQKNDESMRKLNLLIRCDLPRQRLQEVFEGGRNLTRLRINNWQIEIAELPPLPPQLEQLDVSLCIKLRSLPALPPTLRQLNCEACTALEALPSSLSGTALSVLKCNCCWMLKAVPKLPLSVVDLQLHGCDKLLQWPELPKGLKCLGMSSVKLAQRSGEWKLLNTADVNRDV</sequence>
<dbReference type="EMBL" id="FNXT01001293">
    <property type="protein sequence ID" value="SZX77726.1"/>
    <property type="molecule type" value="Genomic_DNA"/>
</dbReference>
<evidence type="ECO:0000313" key="3">
    <source>
        <dbReference type="Proteomes" id="UP000256970"/>
    </source>
</evidence>
<reference evidence="2 3" key="1">
    <citation type="submission" date="2016-10" db="EMBL/GenBank/DDBJ databases">
        <authorList>
            <person name="Cai Z."/>
        </authorList>
    </citation>
    <scope>NUCLEOTIDE SEQUENCE [LARGE SCALE GENOMIC DNA]</scope>
</reference>
<organism evidence="2 3">
    <name type="scientific">Tetradesmus obliquus</name>
    <name type="common">Green alga</name>
    <name type="synonym">Acutodesmus obliquus</name>
    <dbReference type="NCBI Taxonomy" id="3088"/>
    <lineage>
        <taxon>Eukaryota</taxon>
        <taxon>Viridiplantae</taxon>
        <taxon>Chlorophyta</taxon>
        <taxon>core chlorophytes</taxon>
        <taxon>Chlorophyceae</taxon>
        <taxon>CS clade</taxon>
        <taxon>Sphaeropleales</taxon>
        <taxon>Scenedesmaceae</taxon>
        <taxon>Tetradesmus</taxon>
    </lineage>
</organism>
<dbReference type="GO" id="GO:0005930">
    <property type="term" value="C:axoneme"/>
    <property type="evidence" value="ECO:0007669"/>
    <property type="project" value="UniProtKB-SubCell"/>
</dbReference>
<comment type="subcellular location">
    <subcellularLocation>
        <location evidence="1">Cytoplasm</location>
        <location evidence="1">Cytoskeleton</location>
        <location evidence="1">Cilium axoneme</location>
    </subcellularLocation>
</comment>
<dbReference type="SUPFAM" id="SSF52058">
    <property type="entry name" value="L domain-like"/>
    <property type="match status" value="1"/>
</dbReference>
<dbReference type="InterPro" id="IPR032675">
    <property type="entry name" value="LRR_dom_sf"/>
</dbReference>
<name>A0A383WLW2_TETOB</name>
<evidence type="ECO:0000256" key="1">
    <source>
        <dbReference type="ARBA" id="ARBA00004430"/>
    </source>
</evidence>
<gene>
    <name evidence="2" type="ORF">BQ4739_LOCUS18071</name>
</gene>
<accession>A0A383WLW2</accession>
<proteinExistence type="predicted"/>